<comment type="caution">
    <text evidence="2">The sequence shown here is derived from an EMBL/GenBank/DDBJ whole genome shotgun (WGS) entry which is preliminary data.</text>
</comment>
<keyword evidence="3" id="KW-1185">Reference proteome</keyword>
<organism evidence="2 3">
    <name type="scientific">Plakobranchus ocellatus</name>
    <dbReference type="NCBI Taxonomy" id="259542"/>
    <lineage>
        <taxon>Eukaryota</taxon>
        <taxon>Metazoa</taxon>
        <taxon>Spiralia</taxon>
        <taxon>Lophotrochozoa</taxon>
        <taxon>Mollusca</taxon>
        <taxon>Gastropoda</taxon>
        <taxon>Heterobranchia</taxon>
        <taxon>Euthyneura</taxon>
        <taxon>Panpulmonata</taxon>
        <taxon>Sacoglossa</taxon>
        <taxon>Placobranchoidea</taxon>
        <taxon>Plakobranchidae</taxon>
        <taxon>Plakobranchus</taxon>
    </lineage>
</organism>
<name>A0AAV3Z2R8_9GAST</name>
<feature type="compositionally biased region" description="Low complexity" evidence="1">
    <location>
        <begin position="137"/>
        <end position="158"/>
    </location>
</feature>
<evidence type="ECO:0000313" key="2">
    <source>
        <dbReference type="EMBL" id="GFN89623.1"/>
    </source>
</evidence>
<dbReference type="AlphaFoldDB" id="A0AAV3Z2R8"/>
<dbReference type="EMBL" id="BLXT01001944">
    <property type="protein sequence ID" value="GFN89623.1"/>
    <property type="molecule type" value="Genomic_DNA"/>
</dbReference>
<protein>
    <submittedName>
        <fullName evidence="2">Reticulocyte-binding protein 2 homolog a</fullName>
    </submittedName>
</protein>
<accession>A0AAV3Z2R8</accession>
<feature type="compositionally biased region" description="Basic residues" evidence="1">
    <location>
        <begin position="225"/>
        <end position="303"/>
    </location>
</feature>
<evidence type="ECO:0000313" key="3">
    <source>
        <dbReference type="Proteomes" id="UP000735302"/>
    </source>
</evidence>
<gene>
    <name evidence="2" type="ORF">PoB_001612900</name>
</gene>
<sequence>MLFCVHPALNGYLGLLRPGESKGDEESNGELPHNAVCQKQSGPYSWFSDAWTKRGTHFTLIGIRCLATSGDCREGKSPSPRSRAVIVGVIQSEREAQSSSLSRFEEMIFAINEARILFEMYCMLPEVQQRILFSKSIDSSSRSINSNSNIRVSSRSSRIGGGEERKEDEDEEEGGGEEEEDDDEDEQKEEEEEEEEEEDDDDEEQKEKEEEEEAEEGEQKEEQRRRRTTKRRRNRRRNKKRRRTTKRRRRKRNKSRKRRKKGRRKRNKSRRRRKKRRRKRRSKRWRRTSRRKRRKRKIFDKST</sequence>
<feature type="compositionally biased region" description="Acidic residues" evidence="1">
    <location>
        <begin position="166"/>
        <end position="219"/>
    </location>
</feature>
<feature type="region of interest" description="Disordered" evidence="1">
    <location>
        <begin position="137"/>
        <end position="303"/>
    </location>
</feature>
<proteinExistence type="predicted"/>
<dbReference type="Proteomes" id="UP000735302">
    <property type="component" value="Unassembled WGS sequence"/>
</dbReference>
<evidence type="ECO:0000256" key="1">
    <source>
        <dbReference type="SAM" id="MobiDB-lite"/>
    </source>
</evidence>
<reference evidence="2 3" key="1">
    <citation type="journal article" date="2021" name="Elife">
        <title>Chloroplast acquisition without the gene transfer in kleptoplastic sea slugs, Plakobranchus ocellatus.</title>
        <authorList>
            <person name="Maeda T."/>
            <person name="Takahashi S."/>
            <person name="Yoshida T."/>
            <person name="Shimamura S."/>
            <person name="Takaki Y."/>
            <person name="Nagai Y."/>
            <person name="Toyoda A."/>
            <person name="Suzuki Y."/>
            <person name="Arimoto A."/>
            <person name="Ishii H."/>
            <person name="Satoh N."/>
            <person name="Nishiyama T."/>
            <person name="Hasebe M."/>
            <person name="Maruyama T."/>
            <person name="Minagawa J."/>
            <person name="Obokata J."/>
            <person name="Shigenobu S."/>
        </authorList>
    </citation>
    <scope>NUCLEOTIDE SEQUENCE [LARGE SCALE GENOMIC DNA]</scope>
</reference>